<keyword evidence="7" id="KW-1185">Reference proteome</keyword>
<evidence type="ECO:0000313" key="7">
    <source>
        <dbReference type="Proteomes" id="UP000428260"/>
    </source>
</evidence>
<dbReference type="RefSeq" id="WP_158866187.1">
    <property type="nucleotide sequence ID" value="NZ_CP046401.1"/>
</dbReference>
<dbReference type="GO" id="GO:0006689">
    <property type="term" value="P:ganglioside catabolic process"/>
    <property type="evidence" value="ECO:0007669"/>
    <property type="project" value="TreeGrafter"/>
</dbReference>
<evidence type="ECO:0000256" key="2">
    <source>
        <dbReference type="ARBA" id="ARBA00009348"/>
    </source>
</evidence>
<dbReference type="PANTHER" id="PTHR10628">
    <property type="entry name" value="SIALIDASE"/>
    <property type="match status" value="1"/>
</dbReference>
<dbReference type="GO" id="GO:0005737">
    <property type="term" value="C:cytoplasm"/>
    <property type="evidence" value="ECO:0007669"/>
    <property type="project" value="TreeGrafter"/>
</dbReference>
<comment type="catalytic activity">
    <reaction evidence="1">
        <text>Hydrolysis of alpha-(2-&gt;3)-, alpha-(2-&gt;6)-, alpha-(2-&gt;8)- glycosidic linkages of terminal sialic acid residues in oligosaccharides, glycoproteins, glycolipids, colominic acid and synthetic substrates.</text>
        <dbReference type="EC" id="3.2.1.18"/>
    </reaction>
</comment>
<dbReference type="InterPro" id="IPR011040">
    <property type="entry name" value="Sialidase"/>
</dbReference>
<dbReference type="Gene3D" id="2.60.40.1290">
    <property type="match status" value="1"/>
</dbReference>
<dbReference type="SUPFAM" id="SSF50939">
    <property type="entry name" value="Sialidases"/>
    <property type="match status" value="1"/>
</dbReference>
<dbReference type="EMBL" id="CP046401">
    <property type="protein sequence ID" value="QGY44265.1"/>
    <property type="molecule type" value="Genomic_DNA"/>
</dbReference>
<name>A0A6I6JMX3_9BACT</name>
<evidence type="ECO:0000256" key="1">
    <source>
        <dbReference type="ARBA" id="ARBA00000427"/>
    </source>
</evidence>
<dbReference type="EC" id="3.2.1.18" evidence="3"/>
<feature type="domain" description="Sialidase N-terminal" evidence="5">
    <location>
        <begin position="35"/>
        <end position="153"/>
    </location>
</feature>
<dbReference type="CDD" id="cd15482">
    <property type="entry name" value="Sialidase_non-viral"/>
    <property type="match status" value="1"/>
</dbReference>
<dbReference type="GO" id="GO:0016020">
    <property type="term" value="C:membrane"/>
    <property type="evidence" value="ECO:0007669"/>
    <property type="project" value="TreeGrafter"/>
</dbReference>
<dbReference type="KEGG" id="mcos:GM418_11540"/>
<organism evidence="6 7">
    <name type="scientific">Maribellus comscasis</name>
    <dbReference type="NCBI Taxonomy" id="2681766"/>
    <lineage>
        <taxon>Bacteria</taxon>
        <taxon>Pseudomonadati</taxon>
        <taxon>Bacteroidota</taxon>
        <taxon>Bacteroidia</taxon>
        <taxon>Marinilabiliales</taxon>
        <taxon>Prolixibacteraceae</taxon>
        <taxon>Maribellus</taxon>
    </lineage>
</organism>
<protein>
    <recommendedName>
        <fullName evidence="3">exo-alpha-sialidase</fullName>
        <ecNumber evidence="3">3.2.1.18</ecNumber>
    </recommendedName>
</protein>
<evidence type="ECO:0000259" key="5">
    <source>
        <dbReference type="Pfam" id="PF14873"/>
    </source>
</evidence>
<dbReference type="AlphaFoldDB" id="A0A6I6JMX3"/>
<dbReference type="Pfam" id="PF13088">
    <property type="entry name" value="BNR_2"/>
    <property type="match status" value="1"/>
</dbReference>
<dbReference type="PANTHER" id="PTHR10628:SF30">
    <property type="entry name" value="EXO-ALPHA-SIALIDASE"/>
    <property type="match status" value="1"/>
</dbReference>
<sequence>MKTKLFFTIIWILILCIYFPKYVESANKNKTIRLESKQSHIPVLILKNKNPVLQTKMTVSSKKANVQKIAVSLDGTTDLNDIETVRLSYTKSQDNNNQMPFGKPVSPSSEIIFADNVNFENDTILFNVLIKLKDDANLFHKINASCPYFVINNKKVIPEKKGSRHPLRIGVAIRQQNDDNVHTFRIPGLTTTNKGTLLAIYDARRNSSRDLQGDIDIGVSRSTDGGNTWEPMRIGLDMGEWGGLPEKFNGASDPCILVDKNSNKIFLAGLWMYGVLDENGKWIENLNENSEAWNHQWRNNGSQPGFGVKQTAQFLIATSTDDGKTWSTPENLTQMCKKEAWWLWAPAPGHGITLEDGTLVFPTQGRDKNGRSFSNITYSTDEGKTWKTSQPAYSNTTENMVAQLDDGRLMLNARYNPNRSNSTDTNGRVVVTTNDLGQTWTEHPSSRSALIESTCMASIHKHIYHENGKEKSILLFSNPNTKTGRHHMTLKVSIDNGNTWPEEFWMLLDEGKSRGYSCITSIDENTVGILYEGSQSDLIFESIPLKEILDIETND</sequence>
<dbReference type="InterPro" id="IPR036278">
    <property type="entry name" value="Sialidase_sf"/>
</dbReference>
<comment type="similarity">
    <text evidence="2">Belongs to the glycosyl hydrolase 33 family.</text>
</comment>
<dbReference type="Proteomes" id="UP000428260">
    <property type="component" value="Chromosome"/>
</dbReference>
<dbReference type="GO" id="GO:0004308">
    <property type="term" value="F:exo-alpha-sialidase activity"/>
    <property type="evidence" value="ECO:0007669"/>
    <property type="project" value="UniProtKB-EC"/>
</dbReference>
<dbReference type="InterPro" id="IPR026856">
    <property type="entry name" value="Sialidase_fam"/>
</dbReference>
<dbReference type="GO" id="GO:0009313">
    <property type="term" value="P:oligosaccharide catabolic process"/>
    <property type="evidence" value="ECO:0007669"/>
    <property type="project" value="TreeGrafter"/>
</dbReference>
<gene>
    <name evidence="6" type="ORF">GM418_11540</name>
</gene>
<reference evidence="6 7" key="1">
    <citation type="submission" date="2019-11" db="EMBL/GenBank/DDBJ databases">
        <authorList>
            <person name="Zheng R.K."/>
            <person name="Sun C.M."/>
        </authorList>
    </citation>
    <scope>NUCLEOTIDE SEQUENCE [LARGE SCALE GENOMIC DNA]</scope>
    <source>
        <strain evidence="6 7">WC007</strain>
    </source>
</reference>
<dbReference type="Gene3D" id="2.120.10.10">
    <property type="match status" value="1"/>
</dbReference>
<accession>A0A6I6JMX3</accession>
<evidence type="ECO:0000256" key="3">
    <source>
        <dbReference type="ARBA" id="ARBA00012733"/>
    </source>
</evidence>
<proteinExistence type="inferred from homology"/>
<feature type="domain" description="Sialidase" evidence="4">
    <location>
        <begin position="195"/>
        <end position="522"/>
    </location>
</feature>
<dbReference type="Pfam" id="PF14873">
    <property type="entry name" value="BNR_assoc_N"/>
    <property type="match status" value="1"/>
</dbReference>
<evidence type="ECO:0000313" key="6">
    <source>
        <dbReference type="EMBL" id="QGY44265.1"/>
    </source>
</evidence>
<evidence type="ECO:0000259" key="4">
    <source>
        <dbReference type="Pfam" id="PF13088"/>
    </source>
</evidence>
<dbReference type="InterPro" id="IPR029456">
    <property type="entry name" value="Sialidase_N"/>
</dbReference>